<dbReference type="Pfam" id="PF00359">
    <property type="entry name" value="PTS_EIIA_2"/>
    <property type="match status" value="1"/>
</dbReference>
<evidence type="ECO:0000313" key="2">
    <source>
        <dbReference type="EMBL" id="MEO1772177.1"/>
    </source>
</evidence>
<protein>
    <recommendedName>
        <fullName evidence="1">PTS EIIA type-2 domain-containing protein</fullName>
    </recommendedName>
</protein>
<dbReference type="InterPro" id="IPR002178">
    <property type="entry name" value="PTS_EIIA_type-2_dom"/>
</dbReference>
<dbReference type="CDD" id="cd00211">
    <property type="entry name" value="PTS_IIA_fru"/>
    <property type="match status" value="1"/>
</dbReference>
<accession>A0ABV0EY35</accession>
<dbReference type="InterPro" id="IPR051541">
    <property type="entry name" value="PTS_SugarTrans_NitroReg"/>
</dbReference>
<evidence type="ECO:0000259" key="1">
    <source>
        <dbReference type="PROSITE" id="PS51094"/>
    </source>
</evidence>
<dbReference type="InterPro" id="IPR016152">
    <property type="entry name" value="PTrfase/Anion_transptr"/>
</dbReference>
<organism evidence="2 3">
    <name type="scientific">Candidatus Enterococcus ferrettii</name>
    <dbReference type="NCBI Taxonomy" id="2815324"/>
    <lineage>
        <taxon>Bacteria</taxon>
        <taxon>Bacillati</taxon>
        <taxon>Bacillota</taxon>
        <taxon>Bacilli</taxon>
        <taxon>Lactobacillales</taxon>
        <taxon>Enterococcaceae</taxon>
        <taxon>Enterococcus</taxon>
    </lineage>
</organism>
<reference evidence="2 3" key="1">
    <citation type="submission" date="2021-03" db="EMBL/GenBank/DDBJ databases">
        <authorList>
            <person name="Gilmore M.S."/>
            <person name="Schwartzman J."/>
            <person name="Van Tyne D."/>
            <person name="Martin M."/>
            <person name="Earl A.M."/>
            <person name="Manson A.L."/>
            <person name="Straub T."/>
            <person name="Salamzade R."/>
            <person name="Saavedra J."/>
            <person name="Lebreton F."/>
            <person name="Prichula J."/>
            <person name="Schaufler K."/>
            <person name="Gaca A."/>
            <person name="Sgardioli B."/>
            <person name="Wagenaar J."/>
            <person name="Strong T."/>
        </authorList>
    </citation>
    <scope>NUCLEOTIDE SEQUENCE [LARGE SCALE GENOMIC DNA]</scope>
    <source>
        <strain evidence="2 3">665A</strain>
    </source>
</reference>
<evidence type="ECO:0000313" key="3">
    <source>
        <dbReference type="Proteomes" id="UP000664357"/>
    </source>
</evidence>
<feature type="domain" description="PTS EIIA type-2" evidence="1">
    <location>
        <begin position="5"/>
        <end position="152"/>
    </location>
</feature>
<dbReference type="Gene3D" id="3.40.930.10">
    <property type="entry name" value="Mannitol-specific EII, Chain A"/>
    <property type="match status" value="1"/>
</dbReference>
<dbReference type="PANTHER" id="PTHR47738:SF3">
    <property type="entry name" value="PHOSPHOTRANSFERASE SYSTEM MANNITOL_FRUCTOSE-SPECIFIC IIA DOMAIN CONTAINING PROTEIN"/>
    <property type="match status" value="1"/>
</dbReference>
<proteinExistence type="predicted"/>
<sequence>MAGIELFDENLVFLEPEISCKTDLFKWFAAYMEQAGYVKESYYDNITLREKEYPTGLQTSTVGVAIPHTDPENLKKPFIAVIRPKNSISFEPMGIAEGAINAELIFMLGVLKDGQQVTALQNLMGLLCNTEAVSALMSVEQKKEIINIIKANFGPID</sequence>
<dbReference type="PROSITE" id="PS51094">
    <property type="entry name" value="PTS_EIIA_TYPE_2"/>
    <property type="match status" value="1"/>
</dbReference>
<keyword evidence="3" id="KW-1185">Reference proteome</keyword>
<dbReference type="RefSeq" id="WP_207701917.1">
    <property type="nucleotide sequence ID" value="NZ_JAFREL020000004.1"/>
</dbReference>
<name>A0ABV0EY35_9ENTE</name>
<dbReference type="PANTHER" id="PTHR47738">
    <property type="entry name" value="PTS SYSTEM FRUCTOSE-LIKE EIIA COMPONENT-RELATED"/>
    <property type="match status" value="1"/>
</dbReference>
<dbReference type="EMBL" id="JAFREL020000004">
    <property type="protein sequence ID" value="MEO1772177.1"/>
    <property type="molecule type" value="Genomic_DNA"/>
</dbReference>
<comment type="caution">
    <text evidence="2">The sequence shown here is derived from an EMBL/GenBank/DDBJ whole genome shotgun (WGS) entry which is preliminary data.</text>
</comment>
<dbReference type="Proteomes" id="UP000664357">
    <property type="component" value="Unassembled WGS sequence"/>
</dbReference>
<gene>
    <name evidence="2" type="ORF">JZO67_004159</name>
</gene>
<reference evidence="2 3" key="2">
    <citation type="submission" date="2024-02" db="EMBL/GenBank/DDBJ databases">
        <title>The Genome Sequence of Enterococcus sp. DIV0159.</title>
        <authorList>
            <person name="Earl A."/>
            <person name="Manson A."/>
            <person name="Gilmore M."/>
            <person name="Sanders J."/>
            <person name="Shea T."/>
            <person name="Howe W."/>
            <person name="Livny J."/>
            <person name="Cuomo C."/>
            <person name="Neafsey D."/>
            <person name="Birren B."/>
        </authorList>
    </citation>
    <scope>NUCLEOTIDE SEQUENCE [LARGE SCALE GENOMIC DNA]</scope>
    <source>
        <strain evidence="2 3">665A</strain>
    </source>
</reference>
<dbReference type="SUPFAM" id="SSF55804">
    <property type="entry name" value="Phoshotransferase/anion transport protein"/>
    <property type="match status" value="1"/>
</dbReference>